<evidence type="ECO:0000313" key="7">
    <source>
        <dbReference type="EMBL" id="EIM80299.1"/>
    </source>
</evidence>
<dbReference type="GO" id="GO:0008270">
    <property type="term" value="F:zinc ion binding"/>
    <property type="evidence" value="ECO:0007669"/>
    <property type="project" value="UniProtKB-KW"/>
</dbReference>
<feature type="domain" description="MYND-type" evidence="6">
    <location>
        <begin position="679"/>
        <end position="717"/>
    </location>
</feature>
<evidence type="ECO:0000259" key="6">
    <source>
        <dbReference type="PROSITE" id="PS50865"/>
    </source>
</evidence>
<dbReference type="Proteomes" id="UP000053927">
    <property type="component" value="Unassembled WGS sequence"/>
</dbReference>
<proteinExistence type="predicted"/>
<dbReference type="Gene3D" id="1.25.10.10">
    <property type="entry name" value="Leucine-rich Repeat Variant"/>
    <property type="match status" value="1"/>
</dbReference>
<dbReference type="SUPFAM" id="SSF48371">
    <property type="entry name" value="ARM repeat"/>
    <property type="match status" value="1"/>
</dbReference>
<reference evidence="8" key="1">
    <citation type="journal article" date="2012" name="Science">
        <title>The Paleozoic origin of enzymatic lignin decomposition reconstructed from 31 fungal genomes.</title>
        <authorList>
            <person name="Floudas D."/>
            <person name="Binder M."/>
            <person name="Riley R."/>
            <person name="Barry K."/>
            <person name="Blanchette R.A."/>
            <person name="Henrissat B."/>
            <person name="Martinez A.T."/>
            <person name="Otillar R."/>
            <person name="Spatafora J.W."/>
            <person name="Yadav J.S."/>
            <person name="Aerts A."/>
            <person name="Benoit I."/>
            <person name="Boyd A."/>
            <person name="Carlson A."/>
            <person name="Copeland A."/>
            <person name="Coutinho P.M."/>
            <person name="de Vries R.P."/>
            <person name="Ferreira P."/>
            <person name="Findley K."/>
            <person name="Foster B."/>
            <person name="Gaskell J."/>
            <person name="Glotzer D."/>
            <person name="Gorecki P."/>
            <person name="Heitman J."/>
            <person name="Hesse C."/>
            <person name="Hori C."/>
            <person name="Igarashi K."/>
            <person name="Jurgens J.A."/>
            <person name="Kallen N."/>
            <person name="Kersten P."/>
            <person name="Kohler A."/>
            <person name="Kuees U."/>
            <person name="Kumar T.K.A."/>
            <person name="Kuo A."/>
            <person name="LaButti K."/>
            <person name="Larrondo L.F."/>
            <person name="Lindquist E."/>
            <person name="Ling A."/>
            <person name="Lombard V."/>
            <person name="Lucas S."/>
            <person name="Lundell T."/>
            <person name="Martin R."/>
            <person name="McLaughlin D.J."/>
            <person name="Morgenstern I."/>
            <person name="Morin E."/>
            <person name="Murat C."/>
            <person name="Nagy L.G."/>
            <person name="Nolan M."/>
            <person name="Ohm R.A."/>
            <person name="Patyshakuliyeva A."/>
            <person name="Rokas A."/>
            <person name="Ruiz-Duenas F.J."/>
            <person name="Sabat G."/>
            <person name="Salamov A."/>
            <person name="Samejima M."/>
            <person name="Schmutz J."/>
            <person name="Slot J.C."/>
            <person name="St John F."/>
            <person name="Stenlid J."/>
            <person name="Sun H."/>
            <person name="Sun S."/>
            <person name="Syed K."/>
            <person name="Tsang A."/>
            <person name="Wiebenga A."/>
            <person name="Young D."/>
            <person name="Pisabarro A."/>
            <person name="Eastwood D.C."/>
            <person name="Martin F."/>
            <person name="Cullen D."/>
            <person name="Grigoriev I.V."/>
            <person name="Hibbett D.S."/>
        </authorList>
    </citation>
    <scope>NUCLEOTIDE SEQUENCE [LARGE SCALE GENOMIC DNA]</scope>
    <source>
        <strain evidence="8">FP-91666</strain>
    </source>
</reference>
<accession>R7RY89</accession>
<dbReference type="InterPro" id="IPR011989">
    <property type="entry name" value="ARM-like"/>
</dbReference>
<evidence type="ECO:0000256" key="2">
    <source>
        <dbReference type="ARBA" id="ARBA00022771"/>
    </source>
</evidence>
<sequence>MSDGSSSNTKHNKKRKSFLRPTASALNPTLTNVSPEFLEKLKNSPRWQDIVDLICKELNLPDINTRSGLKKIHRDFDTIHRTLHTLYAVTHSDKVAGAVVGIFGKLAEDGILLRRIIKETGFLDMAVTMLDDWDTTERTCVVIVIQSLCRAISKCDVDLCPQVVQEAAPMLMRVLEERPFPDNDSQETALEALIVIALSHCVRPVCLVPEGHKPSAVLKKLDTKRLNRLMVSLARRPIYFDHVFKHFVSSTYACSSAYWATPSAIDFLVACTRSVQLEIRNTAIVSLLLLHAPIEEPEDTSIQNPETFLNDMQQKLSAAPERILVKIGKRGPERSEMVLMIQTIVQFRDYMVALLASPSTDWIALGHKLVELILQSEYLPNGTWISEGLRGHRNWPCASFFDTLPHCAKAIRAQAKSPADHDKADILDIKYCIATQQKDSARRIARNSIKRSSEIAFFYYAASIDAEPYEGLHYSKKGLKCSELTDYVRFNLLYRASTHALELAQMKLMERNVGEGYAFAMSALEDSRTYLRECPLDSRRLRSNVYVYALSLMLVKGPELTVNSPELKEAQEKLDWVDEYAKFEGRPILRTRERLTTITLLRRLDHAWEDWSAVLRQVDAHHNCHHVHPHNTDEYLATLLSRSNFQQCDINSGHKAERKGYGVDLPTPKGDSPSDLYRCSWCRTPSAVLKRCKACEKARYCDEACQSRHWNEHRKDCGERSNKT</sequence>
<dbReference type="Gene3D" id="6.10.140.2220">
    <property type="match status" value="1"/>
</dbReference>
<evidence type="ECO:0000256" key="3">
    <source>
        <dbReference type="ARBA" id="ARBA00022833"/>
    </source>
</evidence>
<protein>
    <recommendedName>
        <fullName evidence="6">MYND-type domain-containing protein</fullName>
    </recommendedName>
</protein>
<dbReference type="KEGG" id="shs:STEHIDRAFT_172593"/>
<gene>
    <name evidence="7" type="ORF">STEHIDRAFT_172593</name>
</gene>
<dbReference type="RefSeq" id="XP_007310443.1">
    <property type="nucleotide sequence ID" value="XM_007310381.1"/>
</dbReference>
<keyword evidence="3" id="KW-0862">Zinc</keyword>
<dbReference type="SUPFAM" id="SSF144232">
    <property type="entry name" value="HIT/MYND zinc finger-like"/>
    <property type="match status" value="1"/>
</dbReference>
<keyword evidence="8" id="KW-1185">Reference proteome</keyword>
<dbReference type="PROSITE" id="PS01360">
    <property type="entry name" value="ZF_MYND_1"/>
    <property type="match status" value="1"/>
</dbReference>
<dbReference type="GeneID" id="18804112"/>
<dbReference type="InterPro" id="IPR016024">
    <property type="entry name" value="ARM-type_fold"/>
</dbReference>
<feature type="region of interest" description="Disordered" evidence="5">
    <location>
        <begin position="1"/>
        <end position="21"/>
    </location>
</feature>
<evidence type="ECO:0000256" key="5">
    <source>
        <dbReference type="SAM" id="MobiDB-lite"/>
    </source>
</evidence>
<dbReference type="EMBL" id="JH687398">
    <property type="protein sequence ID" value="EIM80299.1"/>
    <property type="molecule type" value="Genomic_DNA"/>
</dbReference>
<dbReference type="OrthoDB" id="341421at2759"/>
<dbReference type="OMA" id="RICILNR"/>
<dbReference type="AlphaFoldDB" id="R7RY89"/>
<dbReference type="InterPro" id="IPR002893">
    <property type="entry name" value="Znf_MYND"/>
</dbReference>
<keyword evidence="2 4" id="KW-0863">Zinc-finger</keyword>
<evidence type="ECO:0000256" key="4">
    <source>
        <dbReference type="PROSITE-ProRule" id="PRU00134"/>
    </source>
</evidence>
<dbReference type="Pfam" id="PF01753">
    <property type="entry name" value="zf-MYND"/>
    <property type="match status" value="1"/>
</dbReference>
<evidence type="ECO:0000256" key="1">
    <source>
        <dbReference type="ARBA" id="ARBA00022723"/>
    </source>
</evidence>
<name>R7RY89_STEHR</name>
<dbReference type="eggNOG" id="ENOG502SKH3">
    <property type="taxonomic scope" value="Eukaryota"/>
</dbReference>
<organism evidence="7 8">
    <name type="scientific">Stereum hirsutum (strain FP-91666)</name>
    <name type="common">White-rot fungus</name>
    <dbReference type="NCBI Taxonomy" id="721885"/>
    <lineage>
        <taxon>Eukaryota</taxon>
        <taxon>Fungi</taxon>
        <taxon>Dikarya</taxon>
        <taxon>Basidiomycota</taxon>
        <taxon>Agaricomycotina</taxon>
        <taxon>Agaricomycetes</taxon>
        <taxon>Russulales</taxon>
        <taxon>Stereaceae</taxon>
        <taxon>Stereum</taxon>
    </lineage>
</organism>
<dbReference type="PROSITE" id="PS50865">
    <property type="entry name" value="ZF_MYND_2"/>
    <property type="match status" value="1"/>
</dbReference>
<evidence type="ECO:0000313" key="8">
    <source>
        <dbReference type="Proteomes" id="UP000053927"/>
    </source>
</evidence>
<keyword evidence="1" id="KW-0479">Metal-binding</keyword>